<reference evidence="4" key="2">
    <citation type="journal article" date="2021" name="Genome Biol. Evol.">
        <title>Developing a high-quality reference genome for a parasitic bivalve with doubly uniparental inheritance (Bivalvia: Unionida).</title>
        <authorList>
            <person name="Smith C.H."/>
        </authorList>
    </citation>
    <scope>NUCLEOTIDE SEQUENCE</scope>
    <source>
        <strain evidence="4">CHS0354</strain>
        <tissue evidence="4">Mantle</tissue>
    </source>
</reference>
<feature type="domain" description="DRBM" evidence="2">
    <location>
        <begin position="91"/>
        <end position="160"/>
    </location>
</feature>
<evidence type="ECO:0000259" key="2">
    <source>
        <dbReference type="PROSITE" id="PS50137"/>
    </source>
</evidence>
<dbReference type="GO" id="GO:0006382">
    <property type="term" value="P:adenosine to inosine editing"/>
    <property type="evidence" value="ECO:0007669"/>
    <property type="project" value="TreeGrafter"/>
</dbReference>
<dbReference type="Gene3D" id="3.30.160.20">
    <property type="match status" value="2"/>
</dbReference>
<reference evidence="4" key="3">
    <citation type="submission" date="2023-05" db="EMBL/GenBank/DDBJ databases">
        <authorList>
            <person name="Smith C.H."/>
        </authorList>
    </citation>
    <scope>NUCLEOTIDE SEQUENCE</scope>
    <source>
        <strain evidence="4">CHS0354</strain>
        <tissue evidence="4">Mantle</tissue>
    </source>
</reference>
<dbReference type="GO" id="GO:0005737">
    <property type="term" value="C:cytoplasm"/>
    <property type="evidence" value="ECO:0007669"/>
    <property type="project" value="TreeGrafter"/>
</dbReference>
<evidence type="ECO:0000259" key="3">
    <source>
        <dbReference type="PROSITE" id="PS50141"/>
    </source>
</evidence>
<dbReference type="Proteomes" id="UP001195483">
    <property type="component" value="Unassembled WGS sequence"/>
</dbReference>
<dbReference type="PANTHER" id="PTHR10910">
    <property type="entry name" value="EUKARYOTE SPECIFIC DSRNA BINDING PROTEIN"/>
    <property type="match status" value="1"/>
</dbReference>
<accession>A0AAE0WC47</accession>
<dbReference type="Pfam" id="PF02137">
    <property type="entry name" value="A_deamin"/>
    <property type="match status" value="1"/>
</dbReference>
<dbReference type="GO" id="GO:0006396">
    <property type="term" value="P:RNA processing"/>
    <property type="evidence" value="ECO:0007669"/>
    <property type="project" value="InterPro"/>
</dbReference>
<dbReference type="InterPro" id="IPR014720">
    <property type="entry name" value="dsRBD_dom"/>
</dbReference>
<name>A0AAE0WC47_9BIVA</name>
<keyword evidence="1" id="KW-0694">RNA-binding</keyword>
<protein>
    <recommendedName>
        <fullName evidence="6">Double-stranded RNA-specific editase Adar</fullName>
    </recommendedName>
</protein>
<feature type="domain" description="A to I editase" evidence="3">
    <location>
        <begin position="370"/>
        <end position="597"/>
    </location>
</feature>
<evidence type="ECO:0000313" key="5">
    <source>
        <dbReference type="Proteomes" id="UP001195483"/>
    </source>
</evidence>
<dbReference type="Pfam" id="PF00035">
    <property type="entry name" value="dsrm"/>
    <property type="match status" value="2"/>
</dbReference>
<feature type="domain" description="DRBM" evidence="2">
    <location>
        <begin position="233"/>
        <end position="299"/>
    </location>
</feature>
<proteinExistence type="predicted"/>
<keyword evidence="5" id="KW-1185">Reference proteome</keyword>
<dbReference type="PROSITE" id="PS50141">
    <property type="entry name" value="A_DEAMIN_EDITASE"/>
    <property type="match status" value="1"/>
</dbReference>
<evidence type="ECO:0000256" key="1">
    <source>
        <dbReference type="PROSITE-ProRule" id="PRU00266"/>
    </source>
</evidence>
<dbReference type="InterPro" id="IPR002466">
    <property type="entry name" value="A_deamin"/>
</dbReference>
<dbReference type="SUPFAM" id="SSF54768">
    <property type="entry name" value="dsRNA-binding domain-like"/>
    <property type="match status" value="2"/>
</dbReference>
<gene>
    <name evidence="4" type="ORF">CHS0354_015076</name>
</gene>
<dbReference type="PANTHER" id="PTHR10910:SF62">
    <property type="entry name" value="AT07585P-RELATED"/>
    <property type="match status" value="1"/>
</dbReference>
<comment type="caution">
    <text evidence="4">The sequence shown here is derived from an EMBL/GenBank/DDBJ whole genome shotgun (WGS) entry which is preliminary data.</text>
</comment>
<dbReference type="GO" id="GO:0003725">
    <property type="term" value="F:double-stranded RNA binding"/>
    <property type="evidence" value="ECO:0007669"/>
    <property type="project" value="TreeGrafter"/>
</dbReference>
<dbReference type="PROSITE" id="PS50137">
    <property type="entry name" value="DS_RBD"/>
    <property type="match status" value="2"/>
</dbReference>
<dbReference type="AlphaFoldDB" id="A0AAE0WC47"/>
<dbReference type="GO" id="GO:0008251">
    <property type="term" value="F:tRNA-specific adenosine deaminase activity"/>
    <property type="evidence" value="ECO:0007669"/>
    <property type="project" value="TreeGrafter"/>
</dbReference>
<organism evidence="4 5">
    <name type="scientific">Potamilus streckersoni</name>
    <dbReference type="NCBI Taxonomy" id="2493646"/>
    <lineage>
        <taxon>Eukaryota</taxon>
        <taxon>Metazoa</taxon>
        <taxon>Spiralia</taxon>
        <taxon>Lophotrochozoa</taxon>
        <taxon>Mollusca</taxon>
        <taxon>Bivalvia</taxon>
        <taxon>Autobranchia</taxon>
        <taxon>Heteroconchia</taxon>
        <taxon>Palaeoheterodonta</taxon>
        <taxon>Unionida</taxon>
        <taxon>Unionoidea</taxon>
        <taxon>Unionidae</taxon>
        <taxon>Ambleminae</taxon>
        <taxon>Lampsilini</taxon>
        <taxon>Potamilus</taxon>
    </lineage>
</organism>
<dbReference type="GO" id="GO:0005730">
    <property type="term" value="C:nucleolus"/>
    <property type="evidence" value="ECO:0007669"/>
    <property type="project" value="TreeGrafter"/>
</dbReference>
<evidence type="ECO:0008006" key="6">
    <source>
        <dbReference type="Google" id="ProtNLM"/>
    </source>
</evidence>
<dbReference type="SMART" id="SM00358">
    <property type="entry name" value="DSRM"/>
    <property type="match status" value="2"/>
</dbReference>
<reference evidence="4" key="1">
    <citation type="journal article" date="2021" name="Genome Biol. Evol.">
        <title>A High-Quality Reference Genome for a Parasitic Bivalve with Doubly Uniparental Inheritance (Bivalvia: Unionida).</title>
        <authorList>
            <person name="Smith C.H."/>
        </authorList>
    </citation>
    <scope>NUCLEOTIDE SEQUENCE</scope>
    <source>
        <strain evidence="4">CHS0354</strain>
    </source>
</reference>
<dbReference type="EMBL" id="JAEAOA010000935">
    <property type="protein sequence ID" value="KAK3609883.1"/>
    <property type="molecule type" value="Genomic_DNA"/>
</dbReference>
<dbReference type="GO" id="GO:0003726">
    <property type="term" value="F:double-stranded RNA adenosine deaminase activity"/>
    <property type="evidence" value="ECO:0007669"/>
    <property type="project" value="TreeGrafter"/>
</dbReference>
<sequence>MARVNVMNGTDHRSIFLPHGLILYMSGVSRLVGNVENSPDEQKMVVPSGVKVATPVSAEDEEDIMLGIIKCQLSNEERVVVGNIKKQEIYLPTISHNALIQLSEIQNRLEFQFVSQNGPDHSPTFVMSVEVNGQTFEGKCYTMEQAKLKAAEKALKSFDQFLKKYELDLAISQLERRIDLTTILEESGAGRLVSNVENSSDEQKMVVSGSLSVNPSCTSSSPGCNSKVPKQPDNINLVMLLNKLRPGLNYNVMSESEESHAEMFVISVTVDNEIFIGLGRNKKMAKASASEVALTKIFTLEFSCTHSLKPLLSEGSYEVPKDLADTVSKLINEKLSCLTDGFQSWYARRKVLAGIVITRGKTMDDASVICVSTGTKCIHGEYISDHGLAVNDCHAEILARRSLIKYLYSQLSLHMRNDPNSAASSIFEPLEDHRFQLKEGIRFHLYISTPPCGDARIFSLHESAIEDESVDKYPNRRDRGQLRTKIVPGEGTIPLRSPAAIQTWDGIFQGERLLTMSCSDKIAKWNLLGIQGALMSHFIKPIYLDSIIIGSFYHSNHLFRAVYARIPKIENMPPLYQINRPFLSGINNPESLQPEHGIEDVRKLLYLSCAELQAYGIEGGKRVVISLF</sequence>
<evidence type="ECO:0000313" key="4">
    <source>
        <dbReference type="EMBL" id="KAK3609883.1"/>
    </source>
</evidence>
<dbReference type="SMART" id="SM00552">
    <property type="entry name" value="ADEAMc"/>
    <property type="match status" value="1"/>
</dbReference>